<comment type="function">
    <text evidence="6">DNA-dependent RNA polymerase which catalyzes the transcription of DNA into RNA using the four ribonucleoside triphosphates as substrates.</text>
</comment>
<evidence type="ECO:0000313" key="11">
    <source>
        <dbReference type="Proteomes" id="UP000235672"/>
    </source>
</evidence>
<dbReference type="EMBL" id="KZ613467">
    <property type="protein sequence ID" value="PMD26791.1"/>
    <property type="molecule type" value="Genomic_DNA"/>
</dbReference>
<evidence type="ECO:0000256" key="5">
    <source>
        <dbReference type="ARBA" id="ARBA00023242"/>
    </source>
</evidence>
<evidence type="ECO:0000256" key="1">
    <source>
        <dbReference type="ARBA" id="ARBA00004123"/>
    </source>
</evidence>
<protein>
    <recommendedName>
        <fullName evidence="6">DNA-directed RNA polymerase subunit</fullName>
    </recommendedName>
</protein>
<evidence type="ECO:0000256" key="3">
    <source>
        <dbReference type="ARBA" id="ARBA00022478"/>
    </source>
</evidence>
<keyword evidence="5 6" id="KW-0539">Nucleus</keyword>
<evidence type="ECO:0000259" key="8">
    <source>
        <dbReference type="Pfam" id="PF03876"/>
    </source>
</evidence>
<dbReference type="InterPro" id="IPR045113">
    <property type="entry name" value="Rpb7-like"/>
</dbReference>
<keyword evidence="3 6" id="KW-0240">DNA-directed RNA polymerase</keyword>
<organism evidence="10 11">
    <name type="scientific">Hyaloscypha hepaticicola</name>
    <dbReference type="NCBI Taxonomy" id="2082293"/>
    <lineage>
        <taxon>Eukaryota</taxon>
        <taxon>Fungi</taxon>
        <taxon>Dikarya</taxon>
        <taxon>Ascomycota</taxon>
        <taxon>Pezizomycotina</taxon>
        <taxon>Leotiomycetes</taxon>
        <taxon>Helotiales</taxon>
        <taxon>Hyaloscyphaceae</taxon>
        <taxon>Hyaloscypha</taxon>
    </lineage>
</organism>
<feature type="region of interest" description="Disordered" evidence="7">
    <location>
        <begin position="162"/>
        <end position="182"/>
    </location>
</feature>
<dbReference type="PANTHER" id="PTHR12709">
    <property type="entry name" value="DNA-DIRECTED RNA POLYMERASE II, III"/>
    <property type="match status" value="1"/>
</dbReference>
<dbReference type="PANTHER" id="PTHR12709:SF1">
    <property type="entry name" value="DNA-DIRECTED RNA POLYMERASE III SUBUNIT RPC8"/>
    <property type="match status" value="1"/>
</dbReference>
<evidence type="ECO:0000256" key="6">
    <source>
        <dbReference type="RuleBase" id="RU369086"/>
    </source>
</evidence>
<dbReference type="Pfam" id="PF03876">
    <property type="entry name" value="SHS2_Rpb7-N"/>
    <property type="match status" value="1"/>
</dbReference>
<dbReference type="InterPro" id="IPR013238">
    <property type="entry name" value="RNA_pol_III_Rbc25"/>
</dbReference>
<dbReference type="InterPro" id="IPR005576">
    <property type="entry name" value="Rpb7-like_N"/>
</dbReference>
<dbReference type="Pfam" id="PF08292">
    <property type="entry name" value="RNA_pol_Rbc25"/>
    <property type="match status" value="1"/>
</dbReference>
<dbReference type="Gene3D" id="2.40.50.140">
    <property type="entry name" value="Nucleic acid-binding proteins"/>
    <property type="match status" value="1"/>
</dbReference>
<dbReference type="SUPFAM" id="SSF50249">
    <property type="entry name" value="Nucleic acid-binding proteins"/>
    <property type="match status" value="1"/>
</dbReference>
<feature type="domain" description="RNA polymerase III subunit Rpc25" evidence="9">
    <location>
        <begin position="83"/>
        <end position="205"/>
    </location>
</feature>
<dbReference type="STRING" id="1745343.A0A2J6QKJ7"/>
<dbReference type="Gene3D" id="3.30.1490.120">
    <property type="entry name" value="RNA polymerase Rpb7-like, N-terminal domain"/>
    <property type="match status" value="1"/>
</dbReference>
<dbReference type="FunFam" id="3.30.1490.120:FF:000001">
    <property type="entry name" value="DNA-directed RNA polymerase II subunit RPB7"/>
    <property type="match status" value="1"/>
</dbReference>
<evidence type="ECO:0000259" key="9">
    <source>
        <dbReference type="Pfam" id="PF08292"/>
    </source>
</evidence>
<gene>
    <name evidence="10" type="ORF">NA56DRAFT_641441</name>
</gene>
<dbReference type="GO" id="GO:0055029">
    <property type="term" value="C:nuclear DNA-directed RNA polymerase complex"/>
    <property type="evidence" value="ECO:0007669"/>
    <property type="project" value="UniProtKB-ARBA"/>
</dbReference>
<feature type="domain" description="RNA polymerase Rpb7-like N-terminal" evidence="8">
    <location>
        <begin position="9"/>
        <end position="64"/>
    </location>
</feature>
<reference evidence="10 11" key="1">
    <citation type="submission" date="2016-05" db="EMBL/GenBank/DDBJ databases">
        <title>A degradative enzymes factory behind the ericoid mycorrhizal symbiosis.</title>
        <authorList>
            <consortium name="DOE Joint Genome Institute"/>
            <person name="Martino E."/>
            <person name="Morin E."/>
            <person name="Grelet G."/>
            <person name="Kuo A."/>
            <person name="Kohler A."/>
            <person name="Daghino S."/>
            <person name="Barry K."/>
            <person name="Choi C."/>
            <person name="Cichocki N."/>
            <person name="Clum A."/>
            <person name="Copeland A."/>
            <person name="Hainaut M."/>
            <person name="Haridas S."/>
            <person name="Labutti K."/>
            <person name="Lindquist E."/>
            <person name="Lipzen A."/>
            <person name="Khouja H.-R."/>
            <person name="Murat C."/>
            <person name="Ohm R."/>
            <person name="Olson A."/>
            <person name="Spatafora J."/>
            <person name="Veneault-Fourrey C."/>
            <person name="Henrissat B."/>
            <person name="Grigoriev I."/>
            <person name="Martin F."/>
            <person name="Perotto S."/>
        </authorList>
    </citation>
    <scope>NUCLEOTIDE SEQUENCE [LARGE SCALE GENOMIC DNA]</scope>
    <source>
        <strain evidence="10 11">UAMH 7357</strain>
    </source>
</reference>
<evidence type="ECO:0000256" key="7">
    <source>
        <dbReference type="SAM" id="MobiDB-lite"/>
    </source>
</evidence>
<dbReference type="Proteomes" id="UP000235672">
    <property type="component" value="Unassembled WGS sequence"/>
</dbReference>
<sequence>MFILTKIADLVQIHPEDFNKEASQAIEDNINAKYANKVIQKIGLCICLYDLLSASEGLIGHGTGLVNVNVEFRLIVFRPFKNEVMLGRISSATEDGIRVRTQFFDQIFIPFSGLPEGSEFLHPDQLFVWHVPPSDPSEPPQDLFYDNQETVRFRIEEEIWTDQSPLGPKEKEDALGLSTADAGKSSPYVIRGSMADAGLGPCLWWDGDDDGDGGEE</sequence>
<dbReference type="GO" id="GO:0005666">
    <property type="term" value="C:RNA polymerase III complex"/>
    <property type="evidence" value="ECO:0007669"/>
    <property type="project" value="TreeGrafter"/>
</dbReference>
<evidence type="ECO:0000313" key="10">
    <source>
        <dbReference type="EMBL" id="PMD26791.1"/>
    </source>
</evidence>
<name>A0A2J6QKJ7_9HELO</name>
<dbReference type="InterPro" id="IPR036898">
    <property type="entry name" value="RNA_pol_Rpb7-like_N_sf"/>
</dbReference>
<keyword evidence="11" id="KW-1185">Reference proteome</keyword>
<dbReference type="SUPFAM" id="SSF88798">
    <property type="entry name" value="N-terminal, heterodimerisation domain of RBP7 (RpoE)"/>
    <property type="match status" value="1"/>
</dbReference>
<evidence type="ECO:0000256" key="2">
    <source>
        <dbReference type="ARBA" id="ARBA00009307"/>
    </source>
</evidence>
<evidence type="ECO:0000256" key="4">
    <source>
        <dbReference type="ARBA" id="ARBA00023163"/>
    </source>
</evidence>
<dbReference type="CDD" id="cd04330">
    <property type="entry name" value="RNAP_III_Rpc25_N"/>
    <property type="match status" value="1"/>
</dbReference>
<dbReference type="InterPro" id="IPR012340">
    <property type="entry name" value="NA-bd_OB-fold"/>
</dbReference>
<keyword evidence="4 6" id="KW-0804">Transcription</keyword>
<dbReference type="AlphaFoldDB" id="A0A2J6QKJ7"/>
<comment type="subcellular location">
    <subcellularLocation>
        <location evidence="1 6">Nucleus</location>
    </subcellularLocation>
</comment>
<proteinExistence type="inferred from homology"/>
<dbReference type="OrthoDB" id="10256606at2759"/>
<dbReference type="GO" id="GO:0006384">
    <property type="term" value="P:transcription initiation at RNA polymerase III promoter"/>
    <property type="evidence" value="ECO:0007669"/>
    <property type="project" value="TreeGrafter"/>
</dbReference>
<comment type="similarity">
    <text evidence="2">Belongs to the eukaryotic RPB7/RPC8 RNA polymerase subunit family.</text>
</comment>
<accession>A0A2J6QKJ7</accession>